<dbReference type="STRING" id="1300350.Z948_2816"/>
<dbReference type="Proteomes" id="UP000027734">
    <property type="component" value="Unassembled WGS sequence"/>
</dbReference>
<dbReference type="AlphaFoldDB" id="A0A073II81"/>
<dbReference type="EMBL" id="JAMC01000003">
    <property type="protein sequence ID" value="KEJ89280.1"/>
    <property type="molecule type" value="Genomic_DNA"/>
</dbReference>
<comment type="caution">
    <text evidence="1">The sequence shown here is derived from an EMBL/GenBank/DDBJ whole genome shotgun (WGS) entry which is preliminary data.</text>
</comment>
<proteinExistence type="predicted"/>
<dbReference type="eggNOG" id="COG4583">
    <property type="taxonomic scope" value="Bacteria"/>
</dbReference>
<dbReference type="InterPro" id="IPR027266">
    <property type="entry name" value="TrmE/GcvT-like"/>
</dbReference>
<dbReference type="SUPFAM" id="SSF103025">
    <property type="entry name" value="Folate-binding domain"/>
    <property type="match status" value="1"/>
</dbReference>
<keyword evidence="2" id="KW-1185">Reference proteome</keyword>
<protein>
    <submittedName>
        <fullName evidence="1">Sarcosine oxidase subunit gamma</fullName>
    </submittedName>
</protein>
<evidence type="ECO:0000313" key="2">
    <source>
        <dbReference type="Proteomes" id="UP000027734"/>
    </source>
</evidence>
<gene>
    <name evidence="1" type="ORF">DSW25_09665</name>
</gene>
<organism evidence="1 2">
    <name type="scientific">Sulfitobacter donghicola DSW-25 = KCTC 12864 = JCM 14565</name>
    <dbReference type="NCBI Taxonomy" id="1300350"/>
    <lineage>
        <taxon>Bacteria</taxon>
        <taxon>Pseudomonadati</taxon>
        <taxon>Pseudomonadota</taxon>
        <taxon>Alphaproteobacteria</taxon>
        <taxon>Rhodobacterales</taxon>
        <taxon>Roseobacteraceae</taxon>
        <taxon>Sulfitobacter</taxon>
    </lineage>
</organism>
<dbReference type="Gene3D" id="3.30.70.1520">
    <property type="entry name" value="Heterotetrameric sarcosine oxidase"/>
    <property type="match status" value="1"/>
</dbReference>
<dbReference type="OrthoDB" id="7350722at2"/>
<dbReference type="Gene3D" id="3.30.1360.120">
    <property type="entry name" value="Probable tRNA modification gtpase trme, domain 1"/>
    <property type="match status" value="1"/>
</dbReference>
<name>A0A073II81_9RHOB</name>
<evidence type="ECO:0000313" key="1">
    <source>
        <dbReference type="EMBL" id="KEJ89280.1"/>
    </source>
</evidence>
<sequence>MDELKPTTPCAGLLPLTIGALTVTEVDLGAITSIAPFGDAADKRFVKALGMGFPAPNQTITAGKARCIWAGQGEALLTGAAPNPALADFAAVVDQSDAWATVTLSGEGGAEALARLVPVDMRLSAFGVDATVRTQLGHMSASITRVAEDTYLIAVFRSMAATLVHDLRLALEAVAARG</sequence>
<accession>A0A073II81</accession>
<dbReference type="RefSeq" id="WP_025060124.1">
    <property type="nucleotide sequence ID" value="NZ_JAMC01000003.1"/>
</dbReference>
<reference evidence="1 2" key="1">
    <citation type="submission" date="2014-01" db="EMBL/GenBank/DDBJ databases">
        <title>Sulfitobacter donghicola JCM 14565 Genome Sequencing.</title>
        <authorList>
            <person name="Lai Q."/>
            <person name="Hong Z."/>
        </authorList>
    </citation>
    <scope>NUCLEOTIDE SEQUENCE [LARGE SCALE GENOMIC DNA]</scope>
    <source>
        <strain evidence="1 2">JCM 14565</strain>
    </source>
</reference>